<dbReference type="AlphaFoldDB" id="A0A660CNI1"/>
<dbReference type="OrthoDB" id="9799345at2"/>
<dbReference type="Gene3D" id="1.10.10.60">
    <property type="entry name" value="Homeodomain-like"/>
    <property type="match status" value="1"/>
</dbReference>
<evidence type="ECO:0000313" key="6">
    <source>
        <dbReference type="Proteomes" id="UP000317303"/>
    </source>
</evidence>
<proteinExistence type="predicted"/>
<dbReference type="InterPro" id="IPR009057">
    <property type="entry name" value="Homeodomain-like_sf"/>
</dbReference>
<dbReference type="Pfam" id="PF12833">
    <property type="entry name" value="HTH_18"/>
    <property type="match status" value="1"/>
</dbReference>
<dbReference type="InterPro" id="IPR035418">
    <property type="entry name" value="AraC-bd_2"/>
</dbReference>
<dbReference type="InterPro" id="IPR050204">
    <property type="entry name" value="AraC_XylS_family_regulators"/>
</dbReference>
<evidence type="ECO:0000256" key="1">
    <source>
        <dbReference type="ARBA" id="ARBA00023015"/>
    </source>
</evidence>
<keyword evidence="1" id="KW-0805">Transcription regulation</keyword>
<dbReference type="SUPFAM" id="SSF46689">
    <property type="entry name" value="Homeodomain-like"/>
    <property type="match status" value="1"/>
</dbReference>
<dbReference type="PANTHER" id="PTHR46796:SF6">
    <property type="entry name" value="ARAC SUBFAMILY"/>
    <property type="match status" value="1"/>
</dbReference>
<accession>A0A660CNI1</accession>
<evidence type="ECO:0000256" key="2">
    <source>
        <dbReference type="ARBA" id="ARBA00023125"/>
    </source>
</evidence>
<keyword evidence="2 5" id="KW-0238">DNA-binding</keyword>
<dbReference type="RefSeq" id="WP_084705723.1">
    <property type="nucleotide sequence ID" value="NZ_VLJV01000001.1"/>
</dbReference>
<evidence type="ECO:0000256" key="3">
    <source>
        <dbReference type="ARBA" id="ARBA00023163"/>
    </source>
</evidence>
<dbReference type="GO" id="GO:0003700">
    <property type="term" value="F:DNA-binding transcription factor activity"/>
    <property type="evidence" value="ECO:0007669"/>
    <property type="project" value="InterPro"/>
</dbReference>
<name>A0A660CNI1_9PSEU</name>
<dbReference type="GO" id="GO:0043565">
    <property type="term" value="F:sequence-specific DNA binding"/>
    <property type="evidence" value="ECO:0007669"/>
    <property type="project" value="InterPro"/>
</dbReference>
<dbReference type="InterPro" id="IPR018060">
    <property type="entry name" value="HTH_AraC"/>
</dbReference>
<dbReference type="PROSITE" id="PS01124">
    <property type="entry name" value="HTH_ARAC_FAMILY_2"/>
    <property type="match status" value="1"/>
</dbReference>
<organism evidence="5 6">
    <name type="scientific">Prauserella rugosa</name>
    <dbReference type="NCBI Taxonomy" id="43354"/>
    <lineage>
        <taxon>Bacteria</taxon>
        <taxon>Bacillati</taxon>
        <taxon>Actinomycetota</taxon>
        <taxon>Actinomycetes</taxon>
        <taxon>Pseudonocardiales</taxon>
        <taxon>Pseudonocardiaceae</taxon>
        <taxon>Prauserella</taxon>
    </lineage>
</organism>
<keyword evidence="3" id="KW-0804">Transcription</keyword>
<evidence type="ECO:0000313" key="5">
    <source>
        <dbReference type="EMBL" id="TWH22685.1"/>
    </source>
</evidence>
<evidence type="ECO:0000259" key="4">
    <source>
        <dbReference type="PROSITE" id="PS01124"/>
    </source>
</evidence>
<dbReference type="PANTHER" id="PTHR46796">
    <property type="entry name" value="HTH-TYPE TRANSCRIPTIONAL ACTIVATOR RHAS-RELATED"/>
    <property type="match status" value="1"/>
</dbReference>
<comment type="caution">
    <text evidence="5">The sequence shown here is derived from an EMBL/GenBank/DDBJ whole genome shotgun (WGS) entry which is preliminary data.</text>
</comment>
<keyword evidence="6" id="KW-1185">Reference proteome</keyword>
<dbReference type="EMBL" id="VLJV01000001">
    <property type="protein sequence ID" value="TWH22685.1"/>
    <property type="molecule type" value="Genomic_DNA"/>
</dbReference>
<protein>
    <submittedName>
        <fullName evidence="5">AraC-like DNA-binding protein</fullName>
    </submittedName>
</protein>
<dbReference type="Pfam" id="PF14525">
    <property type="entry name" value="AraC_binding_2"/>
    <property type="match status" value="1"/>
</dbReference>
<sequence>MSFTSLTDRFAVSGPSPSPVAFPSWTDQVRRSVMRFEFDCDRPDRFSGTVRDRRLHGVSFIDMTSAPHAAYRDRSTIRDEDAGYYVMTLQLSGDIRIAQDDRVAFLRPGCFALYDSGRPATLTVGKDYRSTCIRFPKSAISSRRDDPLAEITARPLACAPGLTDTVWSTVLGVNRNLESLGVHGYTTVRSLMTLVSTMLLGELGQYRPARPADEDLLARVLDYIDAHLGDTDLDPGRIAAAHFLSPRTLHALFEGTGTTVSRRIRERRIERCRIDLADPALAQVPASAVGARWGFAGASHFGQVFKREVGLTPAQFRRKALAERPARLEAADRGGGVVARWRR</sequence>
<dbReference type="SMART" id="SM00342">
    <property type="entry name" value="HTH_ARAC"/>
    <property type="match status" value="1"/>
</dbReference>
<reference evidence="5 6" key="1">
    <citation type="submission" date="2019-07" db="EMBL/GenBank/DDBJ databases">
        <title>R&amp;d 2014.</title>
        <authorList>
            <person name="Klenk H.-P."/>
        </authorList>
    </citation>
    <scope>NUCLEOTIDE SEQUENCE [LARGE SCALE GENOMIC DNA]</scope>
    <source>
        <strain evidence="5 6">DSM 43194</strain>
    </source>
</reference>
<dbReference type="Proteomes" id="UP000317303">
    <property type="component" value="Unassembled WGS sequence"/>
</dbReference>
<feature type="domain" description="HTH araC/xylS-type" evidence="4">
    <location>
        <begin position="218"/>
        <end position="319"/>
    </location>
</feature>
<gene>
    <name evidence="5" type="ORF">JD82_04575</name>
</gene>